<feature type="repeat" description="PPR" evidence="2">
    <location>
        <begin position="277"/>
        <end position="311"/>
    </location>
</feature>
<dbReference type="OrthoDB" id="185373at2759"/>
<dbReference type="InterPro" id="IPR011990">
    <property type="entry name" value="TPR-like_helical_dom_sf"/>
</dbReference>
<accession>A0A7J7E0F4</accession>
<evidence type="ECO:0000256" key="2">
    <source>
        <dbReference type="PROSITE-ProRule" id="PRU00708"/>
    </source>
</evidence>
<evidence type="ECO:0000313" key="4">
    <source>
        <dbReference type="Proteomes" id="UP000593562"/>
    </source>
</evidence>
<dbReference type="FunCoup" id="A0A7J7E0F4">
    <property type="interactions" value="417"/>
</dbReference>
<dbReference type="InterPro" id="IPR046848">
    <property type="entry name" value="E_motif"/>
</dbReference>
<dbReference type="InParanoid" id="A0A7J7E0F4"/>
<dbReference type="InterPro" id="IPR002885">
    <property type="entry name" value="PPR_rpt"/>
</dbReference>
<sequence length="601" mass="67495">MPSFFPSPKKKPVPCIVQSIIELSSRGNLSEAISSLPILVRKGLRLPSQALAHLLQQCAATKSLKLGKWVHLYCKLTGLKKPYTFLSNNLIFMYMECGDLSNAAKVFDKMSARNIYSWNNMLSGYAKLGRIKEARNLFDKMPERDVISWNTMVIAYAQNGCCNEAVRFFRDFRRLGIGYNEFSFAGILTVCVKLRGLGLARQVHGQVLVSGFLSNVVLSSSVVDSYAKCGEMSDARRLFDEMPVRDVLAWTTLVSGYAKWGNMEAADELFDEMPKKNPVSWTALISGYARHGLGHRALELFTKMMVFCVRPDQFTFSSCLCACANIASLKHGRQIHGCLVRTNFRPNTIVVSSLIDMYSKCGALEFGRRVFSVMGNKRDVVLWNTMISALGQHGLGDAAMRTFDDLVSFGVKPDRITYIVILTACSHSGLVQEGLKLFQCMRTIGHGIVPDEEHYACLIDLLGRAGCFDELIDQLDKMPFKPDDRIWNAVLGVSRIHGNTEMGRKAAEQLIELEPQSSAAYILLSSIYAEHGRWESVERVRRLMKERCVRKEKAISWIEIENEVHSFAVSDQLHSLKEVIYSALDQLAGHMEDVFSLDAER</sequence>
<dbReference type="PANTHER" id="PTHR47926:SF465">
    <property type="entry name" value="PENTATRICOPEPTIDE REPEAT (PPR-LIKE) SUPERFAMILY PROTEIN"/>
    <property type="match status" value="1"/>
</dbReference>
<organism evidence="3 4">
    <name type="scientific">Tripterygium wilfordii</name>
    <name type="common">Thunder God vine</name>
    <dbReference type="NCBI Taxonomy" id="458696"/>
    <lineage>
        <taxon>Eukaryota</taxon>
        <taxon>Viridiplantae</taxon>
        <taxon>Streptophyta</taxon>
        <taxon>Embryophyta</taxon>
        <taxon>Tracheophyta</taxon>
        <taxon>Spermatophyta</taxon>
        <taxon>Magnoliopsida</taxon>
        <taxon>eudicotyledons</taxon>
        <taxon>Gunneridae</taxon>
        <taxon>Pentapetalae</taxon>
        <taxon>rosids</taxon>
        <taxon>fabids</taxon>
        <taxon>Celastrales</taxon>
        <taxon>Celastraceae</taxon>
        <taxon>Tripterygium</taxon>
    </lineage>
</organism>
<protein>
    <submittedName>
        <fullName evidence="3">Putative pentatricopeptide repeat-containing protein</fullName>
    </submittedName>
</protein>
<proteinExistence type="predicted"/>
<feature type="repeat" description="PPR" evidence="2">
    <location>
        <begin position="379"/>
        <end position="413"/>
    </location>
</feature>
<dbReference type="FunFam" id="1.25.40.10:FF:000144">
    <property type="entry name" value="Pentatricopeptide repeat-containing protein, mitochondrial"/>
    <property type="match status" value="1"/>
</dbReference>
<dbReference type="FunFam" id="1.25.40.10:FF:000709">
    <property type="entry name" value="Pentatricopeptide repeat-containing protein At2g21090"/>
    <property type="match status" value="1"/>
</dbReference>
<dbReference type="PANTHER" id="PTHR47926">
    <property type="entry name" value="PENTATRICOPEPTIDE REPEAT-CONTAINING PROTEIN"/>
    <property type="match status" value="1"/>
</dbReference>
<dbReference type="AlphaFoldDB" id="A0A7J7E0F4"/>
<dbReference type="GO" id="GO:0009451">
    <property type="term" value="P:RNA modification"/>
    <property type="evidence" value="ECO:0007669"/>
    <property type="project" value="InterPro"/>
</dbReference>
<feature type="repeat" description="PPR" evidence="2">
    <location>
        <begin position="414"/>
        <end position="448"/>
    </location>
</feature>
<feature type="repeat" description="PPR" evidence="2">
    <location>
        <begin position="114"/>
        <end position="148"/>
    </location>
</feature>
<reference evidence="3 4" key="1">
    <citation type="journal article" date="2020" name="Nat. Commun.">
        <title>Genome of Tripterygium wilfordii and identification of cytochrome P450 involved in triptolide biosynthesis.</title>
        <authorList>
            <person name="Tu L."/>
            <person name="Su P."/>
            <person name="Zhang Z."/>
            <person name="Gao L."/>
            <person name="Wang J."/>
            <person name="Hu T."/>
            <person name="Zhou J."/>
            <person name="Zhang Y."/>
            <person name="Zhao Y."/>
            <person name="Liu Y."/>
            <person name="Song Y."/>
            <person name="Tong Y."/>
            <person name="Lu Y."/>
            <person name="Yang J."/>
            <person name="Xu C."/>
            <person name="Jia M."/>
            <person name="Peters R.J."/>
            <person name="Huang L."/>
            <person name="Gao W."/>
        </authorList>
    </citation>
    <scope>NUCLEOTIDE SEQUENCE [LARGE SCALE GENOMIC DNA]</scope>
    <source>
        <strain evidence="4">cv. XIE 37</strain>
        <tissue evidence="3">Leaf</tissue>
    </source>
</reference>
<dbReference type="Pfam" id="PF01535">
    <property type="entry name" value="PPR"/>
    <property type="match status" value="5"/>
</dbReference>
<dbReference type="FunFam" id="1.25.40.10:FF:000366">
    <property type="entry name" value="Pentatricopeptide (PPR) repeat-containing protein"/>
    <property type="match status" value="1"/>
</dbReference>
<gene>
    <name evidence="3" type="ORF">HS088_TW02G01043</name>
</gene>
<dbReference type="NCBIfam" id="TIGR00756">
    <property type="entry name" value="PPR"/>
    <property type="match status" value="6"/>
</dbReference>
<dbReference type="Pfam" id="PF13041">
    <property type="entry name" value="PPR_2"/>
    <property type="match status" value="2"/>
</dbReference>
<dbReference type="GO" id="GO:0003723">
    <property type="term" value="F:RNA binding"/>
    <property type="evidence" value="ECO:0007669"/>
    <property type="project" value="InterPro"/>
</dbReference>
<dbReference type="Pfam" id="PF20431">
    <property type="entry name" value="E_motif"/>
    <property type="match status" value="1"/>
</dbReference>
<keyword evidence="1" id="KW-0677">Repeat</keyword>
<dbReference type="PROSITE" id="PS51375">
    <property type="entry name" value="PPR"/>
    <property type="match status" value="6"/>
</dbReference>
<name>A0A7J7E0F4_TRIWF</name>
<feature type="repeat" description="PPR" evidence="2">
    <location>
        <begin position="215"/>
        <end position="245"/>
    </location>
</feature>
<dbReference type="FunFam" id="1.25.40.10:FF:000442">
    <property type="entry name" value="Pentatricopeptide repeat-containing protein At3g49710"/>
    <property type="match status" value="1"/>
</dbReference>
<dbReference type="EMBL" id="JAAARO010000002">
    <property type="protein sequence ID" value="KAF5752023.1"/>
    <property type="molecule type" value="Genomic_DNA"/>
</dbReference>
<dbReference type="Gene3D" id="1.25.40.10">
    <property type="entry name" value="Tetratricopeptide repeat domain"/>
    <property type="match status" value="4"/>
</dbReference>
<dbReference type="InterPro" id="IPR046960">
    <property type="entry name" value="PPR_At4g14850-like_plant"/>
</dbReference>
<dbReference type="Proteomes" id="UP000593562">
    <property type="component" value="Unassembled WGS sequence"/>
</dbReference>
<dbReference type="SUPFAM" id="SSF48452">
    <property type="entry name" value="TPR-like"/>
    <property type="match status" value="1"/>
</dbReference>
<keyword evidence="4" id="KW-1185">Reference proteome</keyword>
<feature type="repeat" description="PPR" evidence="2">
    <location>
        <begin position="246"/>
        <end position="276"/>
    </location>
</feature>
<evidence type="ECO:0000313" key="3">
    <source>
        <dbReference type="EMBL" id="KAF5752023.1"/>
    </source>
</evidence>
<comment type="caution">
    <text evidence="3">The sequence shown here is derived from an EMBL/GenBank/DDBJ whole genome shotgun (WGS) entry which is preliminary data.</text>
</comment>
<evidence type="ECO:0000256" key="1">
    <source>
        <dbReference type="ARBA" id="ARBA00022737"/>
    </source>
</evidence>